<feature type="signal peptide" evidence="1">
    <location>
        <begin position="1"/>
        <end position="16"/>
    </location>
</feature>
<keyword evidence="1" id="KW-0732">Signal</keyword>
<gene>
    <name evidence="2" type="ORF">CBOVIS_LOCUS941</name>
</gene>
<evidence type="ECO:0000313" key="3">
    <source>
        <dbReference type="Proteomes" id="UP000494206"/>
    </source>
</evidence>
<dbReference type="AlphaFoldDB" id="A0A8S1E1S9"/>
<feature type="chain" id="PRO_5035911975" evidence="1">
    <location>
        <begin position="17"/>
        <end position="215"/>
    </location>
</feature>
<reference evidence="2 3" key="1">
    <citation type="submission" date="2020-04" db="EMBL/GenBank/DDBJ databases">
        <authorList>
            <person name="Laetsch R D."/>
            <person name="Stevens L."/>
            <person name="Kumar S."/>
            <person name="Blaxter L. M."/>
        </authorList>
    </citation>
    <scope>NUCLEOTIDE SEQUENCE [LARGE SCALE GENOMIC DNA]</scope>
</reference>
<protein>
    <submittedName>
        <fullName evidence="2">Uncharacterized protein</fullName>
    </submittedName>
</protein>
<name>A0A8S1E1S9_9PELO</name>
<proteinExistence type="predicted"/>
<sequence length="215" mass="25445">MRLLILLPCFILLVIAAIEYPFLSHIPEYKAKSLEEEVYKRRIIYQQNEFNKKDVIVKTSLLRARQKPFHENPIDYIEDVIVQVRYDSVDLPKNNSWDYIELRNGYTHYFLFEFRSANFAECEPKSVDFKGKGMYAKTDENTYIRFGKLNVYQECLSSISTVNLPYMTIDKRLSMINITQTEYELLGETDRLETLAELNQVYNQWLKSNGSFKSI</sequence>
<comment type="caution">
    <text evidence="2">The sequence shown here is derived from an EMBL/GenBank/DDBJ whole genome shotgun (WGS) entry which is preliminary data.</text>
</comment>
<evidence type="ECO:0000256" key="1">
    <source>
        <dbReference type="SAM" id="SignalP"/>
    </source>
</evidence>
<dbReference type="Proteomes" id="UP000494206">
    <property type="component" value="Unassembled WGS sequence"/>
</dbReference>
<dbReference type="EMBL" id="CADEPM010000001">
    <property type="protein sequence ID" value="CAB3397549.1"/>
    <property type="molecule type" value="Genomic_DNA"/>
</dbReference>
<organism evidence="2 3">
    <name type="scientific">Caenorhabditis bovis</name>
    <dbReference type="NCBI Taxonomy" id="2654633"/>
    <lineage>
        <taxon>Eukaryota</taxon>
        <taxon>Metazoa</taxon>
        <taxon>Ecdysozoa</taxon>
        <taxon>Nematoda</taxon>
        <taxon>Chromadorea</taxon>
        <taxon>Rhabditida</taxon>
        <taxon>Rhabditina</taxon>
        <taxon>Rhabditomorpha</taxon>
        <taxon>Rhabditoidea</taxon>
        <taxon>Rhabditidae</taxon>
        <taxon>Peloderinae</taxon>
        <taxon>Caenorhabditis</taxon>
    </lineage>
</organism>
<evidence type="ECO:0000313" key="2">
    <source>
        <dbReference type="EMBL" id="CAB3397549.1"/>
    </source>
</evidence>
<keyword evidence="3" id="KW-1185">Reference proteome</keyword>
<accession>A0A8S1E1S9</accession>